<evidence type="ECO:0000313" key="1">
    <source>
        <dbReference type="EMBL" id="KYM96354.1"/>
    </source>
</evidence>
<gene>
    <name evidence="1" type="ORF">ALC62_13005</name>
</gene>
<keyword evidence="2" id="KW-1185">Reference proteome</keyword>
<accession>A0A195C663</accession>
<protein>
    <submittedName>
        <fullName evidence="1">Uncharacterized protein</fullName>
    </submittedName>
</protein>
<reference evidence="1 2" key="1">
    <citation type="submission" date="2016-03" db="EMBL/GenBank/DDBJ databases">
        <title>Cyphomyrmex costatus WGS genome.</title>
        <authorList>
            <person name="Nygaard S."/>
            <person name="Hu H."/>
            <person name="Boomsma J."/>
            <person name="Zhang G."/>
        </authorList>
    </citation>
    <scope>NUCLEOTIDE SEQUENCE [LARGE SCALE GENOMIC DNA]</scope>
    <source>
        <strain evidence="1">MS0001</strain>
        <tissue evidence="1">Whole body</tissue>
    </source>
</reference>
<evidence type="ECO:0000313" key="2">
    <source>
        <dbReference type="Proteomes" id="UP000078542"/>
    </source>
</evidence>
<organism evidence="1 2">
    <name type="scientific">Cyphomyrmex costatus</name>
    <dbReference type="NCBI Taxonomy" id="456900"/>
    <lineage>
        <taxon>Eukaryota</taxon>
        <taxon>Metazoa</taxon>
        <taxon>Ecdysozoa</taxon>
        <taxon>Arthropoda</taxon>
        <taxon>Hexapoda</taxon>
        <taxon>Insecta</taxon>
        <taxon>Pterygota</taxon>
        <taxon>Neoptera</taxon>
        <taxon>Endopterygota</taxon>
        <taxon>Hymenoptera</taxon>
        <taxon>Apocrita</taxon>
        <taxon>Aculeata</taxon>
        <taxon>Formicoidea</taxon>
        <taxon>Formicidae</taxon>
        <taxon>Myrmicinae</taxon>
        <taxon>Cyphomyrmex</taxon>
    </lineage>
</organism>
<proteinExistence type="predicted"/>
<name>A0A195C663_9HYME</name>
<dbReference type="AlphaFoldDB" id="A0A195C663"/>
<sequence length="121" mass="14446">MISRRTRKRKGTIYSNSFKQKNINAYGTINYPKTRLYEHPYETRSKRNLREIEMIDLIKSLIPSRRSSDSSVIYLGSFRKNPQLITLEDSNDSFLEKIVERNMDRCQNEKSFKVTHIFYSL</sequence>
<dbReference type="Proteomes" id="UP000078542">
    <property type="component" value="Unassembled WGS sequence"/>
</dbReference>
<dbReference type="EMBL" id="KQ978220">
    <property type="protein sequence ID" value="KYM96354.1"/>
    <property type="molecule type" value="Genomic_DNA"/>
</dbReference>